<reference evidence="1" key="1">
    <citation type="submission" date="2022-10" db="EMBL/GenBank/DDBJ databases">
        <title>Genome Sequence of Xylaria curta.</title>
        <authorList>
            <person name="Buettner E."/>
        </authorList>
    </citation>
    <scope>NUCLEOTIDE SEQUENCE</scope>
    <source>
        <strain evidence="1">Babe10</strain>
    </source>
</reference>
<name>A0ACC1P7W4_9PEZI</name>
<proteinExistence type="predicted"/>
<organism evidence="1 2">
    <name type="scientific">Xylaria curta</name>
    <dbReference type="NCBI Taxonomy" id="42375"/>
    <lineage>
        <taxon>Eukaryota</taxon>
        <taxon>Fungi</taxon>
        <taxon>Dikarya</taxon>
        <taxon>Ascomycota</taxon>
        <taxon>Pezizomycotina</taxon>
        <taxon>Sordariomycetes</taxon>
        <taxon>Xylariomycetidae</taxon>
        <taxon>Xylariales</taxon>
        <taxon>Xylariaceae</taxon>
        <taxon>Xylaria</taxon>
    </lineage>
</organism>
<dbReference type="EMBL" id="JAPDGR010000771">
    <property type="protein sequence ID" value="KAJ2987566.1"/>
    <property type="molecule type" value="Genomic_DNA"/>
</dbReference>
<evidence type="ECO:0000313" key="2">
    <source>
        <dbReference type="Proteomes" id="UP001143856"/>
    </source>
</evidence>
<sequence length="351" mass="38147">MTTPEQNLPTAGGQTHEASNTSDGSSTQQAVRLSQASNANEAPPLPQRTSTQPQTVLPQPFSSHQPLYVPYAGQPNQQPAYMMPARPLPKQSSAYIATRLGLTVLSSIWGIIIIALTSILLSSGGNAAAVSLYAYAVVIVSILWNTAELITYCVRLRKEVQRGIHPGAHVGLHLIFWLAGVLSTLLSVTVYVGVARSVQNCERGDSYAHRTYSYCDYYEPISYYKWNILPVLRALIAIFALWTVNHFVLFVLACIETQKRNLLKPTGYVVPLSAVPTQGMYYYPQPAGTQSMPPVLMQPQPAHLAAVEPRNMVSNEKQTTQPQNLAGFYASVPAPSAQAPSSHANAALGQE</sequence>
<dbReference type="Proteomes" id="UP001143856">
    <property type="component" value="Unassembled WGS sequence"/>
</dbReference>
<evidence type="ECO:0000313" key="1">
    <source>
        <dbReference type="EMBL" id="KAJ2987566.1"/>
    </source>
</evidence>
<gene>
    <name evidence="1" type="ORF">NUW58_g4434</name>
</gene>
<keyword evidence="2" id="KW-1185">Reference proteome</keyword>
<accession>A0ACC1P7W4</accession>
<comment type="caution">
    <text evidence="1">The sequence shown here is derived from an EMBL/GenBank/DDBJ whole genome shotgun (WGS) entry which is preliminary data.</text>
</comment>
<protein>
    <submittedName>
        <fullName evidence="1">Uncharacterized protein</fullName>
    </submittedName>
</protein>